<dbReference type="InterPro" id="IPR011029">
    <property type="entry name" value="DEATH-like_dom_sf"/>
</dbReference>
<feature type="compositionally biased region" description="Polar residues" evidence="4">
    <location>
        <begin position="109"/>
        <end position="119"/>
    </location>
</feature>
<evidence type="ECO:0000313" key="8">
    <source>
        <dbReference type="Proteomes" id="UP000694547"/>
    </source>
</evidence>
<dbReference type="InterPro" id="IPR004021">
    <property type="entry name" value="HIN200/IF120x"/>
</dbReference>
<evidence type="ECO:0000256" key="1">
    <source>
        <dbReference type="ARBA" id="ARBA00004123"/>
    </source>
</evidence>
<dbReference type="PROSITE" id="PS50834">
    <property type="entry name" value="HIN_200"/>
    <property type="match status" value="1"/>
</dbReference>
<reference evidence="7" key="2">
    <citation type="submission" date="2025-08" db="UniProtKB">
        <authorList>
            <consortium name="Ensembl"/>
        </authorList>
    </citation>
    <scope>IDENTIFICATION</scope>
</reference>
<evidence type="ECO:0000259" key="6">
    <source>
        <dbReference type="PROSITE" id="PS50834"/>
    </source>
</evidence>
<protein>
    <recommendedName>
        <fullName evidence="9">Pyrin and HIN domain-containing protein 1-like</fullName>
    </recommendedName>
</protein>
<evidence type="ECO:0008006" key="9">
    <source>
        <dbReference type="Google" id="ProtNLM"/>
    </source>
</evidence>
<feature type="domain" description="HIN-200" evidence="6">
    <location>
        <begin position="218"/>
        <end position="416"/>
    </location>
</feature>
<feature type="region of interest" description="Disordered" evidence="4">
    <location>
        <begin position="156"/>
        <end position="234"/>
    </location>
</feature>
<dbReference type="GO" id="GO:0003690">
    <property type="term" value="F:double-stranded DNA binding"/>
    <property type="evidence" value="ECO:0007669"/>
    <property type="project" value="TreeGrafter"/>
</dbReference>
<dbReference type="Proteomes" id="UP000694547">
    <property type="component" value="Chromosome 11"/>
</dbReference>
<comment type="subcellular location">
    <subcellularLocation>
        <location evidence="1">Nucleus</location>
    </subcellularLocation>
</comment>
<dbReference type="GO" id="GO:0035458">
    <property type="term" value="P:cellular response to interferon-beta"/>
    <property type="evidence" value="ECO:0007669"/>
    <property type="project" value="InterPro"/>
</dbReference>
<dbReference type="GeneTree" id="ENSGT00390000013296"/>
<feature type="domain" description="Pyrin" evidence="5">
    <location>
        <begin position="1"/>
        <end position="88"/>
    </location>
</feature>
<dbReference type="SUPFAM" id="SSF47986">
    <property type="entry name" value="DEATH domain"/>
    <property type="match status" value="1"/>
</dbReference>
<dbReference type="PROSITE" id="PS50824">
    <property type="entry name" value="DAPIN"/>
    <property type="match status" value="1"/>
</dbReference>
<dbReference type="InterPro" id="IPR040205">
    <property type="entry name" value="HIN-200"/>
</dbReference>
<dbReference type="PANTHER" id="PTHR12200:SF28">
    <property type="entry name" value="INTEFERON-ACTIVABLE PROTEIN 208-RELATED"/>
    <property type="match status" value="1"/>
</dbReference>
<accession>A0A8C8TB73</accession>
<dbReference type="GO" id="GO:0002218">
    <property type="term" value="P:activation of innate immune response"/>
    <property type="evidence" value="ECO:0007669"/>
    <property type="project" value="InterPro"/>
</dbReference>
<dbReference type="Pfam" id="PF02760">
    <property type="entry name" value="HIN"/>
    <property type="match status" value="1"/>
</dbReference>
<dbReference type="InterPro" id="IPR004020">
    <property type="entry name" value="DAPIN"/>
</dbReference>
<evidence type="ECO:0000259" key="5">
    <source>
        <dbReference type="PROSITE" id="PS50824"/>
    </source>
</evidence>
<dbReference type="FunFam" id="1.10.533.10:FF:000011">
    <property type="entry name" value="Myeloid cell nuclear differentiation antigen"/>
    <property type="match status" value="1"/>
</dbReference>
<sequence length="424" mass="47551">MVNEYKKIVLLVGLMGISDDDFKMVKSLLSKELKLNRKMQDDYDRIKIADLMEDKFPKDAGMDQLIDLYKEMPGLGDLANKLKKEKAKAKRKQIERRRIPTRGCKQDEANTSQPMSTTNEDSEPELGRSTSNSQAPQLSLATASIRDQATQVSPVTASSSVQVPEVSPLTASNSVQVPEVSPATSPRHTQPPGVSLTKASSSAQAPGVSRTTKPRLKTVPKQPSEEEGHHQGPKKVMVLKATEPFTYDNRGERWMFHATVATETEFFRVKVFDIDLKEKFIPNNVITISDYVGRNGFINIHSASSVSEVNDNQLMNIPTTLRQRANATPKINDLYSQRRGIFVNGVFMVSKKNEREDFIYYEIQDNTGVMEVVVYGRLTSVDCNPGDKLRLWCFELTSNEDRVQLRSTRHSNMKVCALGEHPPS</sequence>
<feature type="compositionally biased region" description="Polar residues" evidence="4">
    <location>
        <begin position="169"/>
        <end position="188"/>
    </location>
</feature>
<reference evidence="7" key="3">
    <citation type="submission" date="2025-09" db="UniProtKB">
        <authorList>
            <consortium name="Ensembl"/>
        </authorList>
    </citation>
    <scope>IDENTIFICATION</scope>
</reference>
<evidence type="ECO:0000256" key="2">
    <source>
        <dbReference type="ARBA" id="ARBA00008647"/>
    </source>
</evidence>
<organism evidence="7 8">
    <name type="scientific">Peromyscus maniculatus bairdii</name>
    <name type="common">Prairie deer mouse</name>
    <dbReference type="NCBI Taxonomy" id="230844"/>
    <lineage>
        <taxon>Eukaryota</taxon>
        <taxon>Metazoa</taxon>
        <taxon>Chordata</taxon>
        <taxon>Craniata</taxon>
        <taxon>Vertebrata</taxon>
        <taxon>Euteleostomi</taxon>
        <taxon>Mammalia</taxon>
        <taxon>Eutheria</taxon>
        <taxon>Euarchontoglires</taxon>
        <taxon>Glires</taxon>
        <taxon>Rodentia</taxon>
        <taxon>Myomorpha</taxon>
        <taxon>Muroidea</taxon>
        <taxon>Cricetidae</taxon>
        <taxon>Neotominae</taxon>
        <taxon>Peromyscus</taxon>
    </lineage>
</organism>
<keyword evidence="3" id="KW-0539">Nucleus</keyword>
<dbReference type="Ensembl" id="ENSPEMT00000011147.2">
    <property type="protein sequence ID" value="ENSPEMP00000007015.2"/>
    <property type="gene ID" value="ENSPEMG00000017606.2"/>
</dbReference>
<dbReference type="FunFam" id="2.40.50.140:FF:000101">
    <property type="entry name" value="Myeloid cell nuclear differentiation antigen"/>
    <property type="match status" value="1"/>
</dbReference>
<dbReference type="GO" id="GO:0005654">
    <property type="term" value="C:nucleoplasm"/>
    <property type="evidence" value="ECO:0007669"/>
    <property type="project" value="TreeGrafter"/>
</dbReference>
<dbReference type="Gene3D" id="1.10.533.10">
    <property type="entry name" value="Death Domain, Fas"/>
    <property type="match status" value="1"/>
</dbReference>
<dbReference type="GO" id="GO:0005829">
    <property type="term" value="C:cytosol"/>
    <property type="evidence" value="ECO:0007669"/>
    <property type="project" value="TreeGrafter"/>
</dbReference>
<feature type="compositionally biased region" description="Polar residues" evidence="4">
    <location>
        <begin position="128"/>
        <end position="137"/>
    </location>
</feature>
<proteinExistence type="inferred from homology"/>
<name>A0A8C8TB73_PERMB</name>
<feature type="compositionally biased region" description="Basic residues" evidence="4">
    <location>
        <begin position="84"/>
        <end position="95"/>
    </location>
</feature>
<dbReference type="SUPFAM" id="SSF159141">
    <property type="entry name" value="HIN-2000 domain-like"/>
    <property type="match status" value="2"/>
</dbReference>
<evidence type="ECO:0000256" key="4">
    <source>
        <dbReference type="SAM" id="MobiDB-lite"/>
    </source>
</evidence>
<keyword evidence="8" id="KW-1185">Reference proteome</keyword>
<dbReference type="CDD" id="cd08305">
    <property type="entry name" value="Pyrin"/>
    <property type="match status" value="1"/>
</dbReference>
<dbReference type="PANTHER" id="PTHR12200">
    <property type="entry name" value="INTERFERON-INDUCIBLE PROTEIN AIM2 FAMILY MEMBER"/>
    <property type="match status" value="1"/>
</dbReference>
<evidence type="ECO:0000313" key="7">
    <source>
        <dbReference type="Ensembl" id="ENSPEMP00000007015.2"/>
    </source>
</evidence>
<dbReference type="InterPro" id="IPR012340">
    <property type="entry name" value="NA-bd_OB-fold"/>
</dbReference>
<dbReference type="Pfam" id="PF02758">
    <property type="entry name" value="PYRIN"/>
    <property type="match status" value="1"/>
</dbReference>
<feature type="region of interest" description="Disordered" evidence="4">
    <location>
        <begin position="84"/>
        <end position="137"/>
    </location>
</feature>
<reference evidence="7 8" key="1">
    <citation type="submission" date="2018-10" db="EMBL/GenBank/DDBJ databases">
        <title>Improved assembly of the deer mouse Peromyscus maniculatus genome.</title>
        <authorList>
            <person name="Lassance J.-M."/>
            <person name="Hoekstra H.E."/>
        </authorList>
    </citation>
    <scope>NUCLEOTIDE SEQUENCE [LARGE SCALE GENOMIC DNA]</scope>
</reference>
<evidence type="ECO:0000256" key="3">
    <source>
        <dbReference type="ARBA" id="ARBA00023242"/>
    </source>
</evidence>
<dbReference type="Gene3D" id="2.40.50.140">
    <property type="entry name" value="Nucleic acid-binding proteins"/>
    <property type="match status" value="2"/>
</dbReference>
<comment type="similarity">
    <text evidence="2">Belongs to the HIN-200 family.</text>
</comment>
<dbReference type="AlphaFoldDB" id="A0A8C8TB73"/>
<dbReference type="SMART" id="SM01289">
    <property type="entry name" value="PYRIN"/>
    <property type="match status" value="1"/>
</dbReference>
<dbReference type="FunFam" id="2.40.50.140:FF:000500">
    <property type="entry name" value="Interferon-activable protein 202"/>
    <property type="match status" value="1"/>
</dbReference>